<evidence type="ECO:0000256" key="1">
    <source>
        <dbReference type="SAM" id="Phobius"/>
    </source>
</evidence>
<keyword evidence="2" id="KW-0614">Plasmid</keyword>
<feature type="transmembrane region" description="Helical" evidence="1">
    <location>
        <begin position="21"/>
        <end position="43"/>
    </location>
</feature>
<gene>
    <name evidence="2" type="ORF">BLA32_05385</name>
</gene>
<dbReference type="AlphaFoldDB" id="A0A1L4DGH2"/>
<keyword evidence="1" id="KW-0472">Membrane</keyword>
<reference evidence="2" key="1">
    <citation type="submission" date="2016-11" db="EMBL/GenBank/DDBJ databases">
        <title>Borrelia afzelii Genome sequencing and assembly.</title>
        <authorList>
            <person name="Bontemps-Gallo S."/>
        </authorList>
    </citation>
    <scope>NUCLEOTIDE SEQUENCE</scope>
    <source>
        <strain evidence="2">BO23</strain>
        <plasmid evidence="2">unnamed</plasmid>
    </source>
</reference>
<protein>
    <submittedName>
        <fullName evidence="2">Uncharacterized protein</fullName>
    </submittedName>
</protein>
<geneLocation type="plasmid" evidence="2">
    <name>unnamed</name>
</geneLocation>
<name>A0A1L4DGH2_BORAF</name>
<keyword evidence="1" id="KW-0812">Transmembrane</keyword>
<dbReference type="InterPro" id="IPR008420">
    <property type="entry name" value="Borrelia_P13"/>
</dbReference>
<accession>A0A1L4DGH2</accession>
<evidence type="ECO:0000313" key="2">
    <source>
        <dbReference type="EMBL" id="APJ09304.1"/>
    </source>
</evidence>
<feature type="transmembrane region" description="Helical" evidence="1">
    <location>
        <begin position="63"/>
        <end position="85"/>
    </location>
</feature>
<proteinExistence type="predicted"/>
<sequence>MAFFLNMVIPLGIGSFSQGDYIGGGSVLGFSLLEMTLIVTGFFNMPEYGNNDKTKLKTGYTLMGIGALTLLTSYITSLIIPFIFANKKDKEIGKKSGISLAGFEPNFNIRINGFQLTFKKIIKSSAIATLRS</sequence>
<organism evidence="2">
    <name type="scientific">Borreliella afzelii</name>
    <name type="common">Borrelia afzelii</name>
    <dbReference type="NCBI Taxonomy" id="29518"/>
    <lineage>
        <taxon>Bacteria</taxon>
        <taxon>Pseudomonadati</taxon>
        <taxon>Spirochaetota</taxon>
        <taxon>Spirochaetia</taxon>
        <taxon>Spirochaetales</taxon>
        <taxon>Borreliaceae</taxon>
        <taxon>Borreliella</taxon>
    </lineage>
</organism>
<dbReference type="EMBL" id="CP018268">
    <property type="protein sequence ID" value="APJ09304.1"/>
    <property type="molecule type" value="Genomic_DNA"/>
</dbReference>
<keyword evidence="1" id="KW-1133">Transmembrane helix</keyword>
<dbReference type="Pfam" id="PF05628">
    <property type="entry name" value="Borrelia_P13"/>
    <property type="match status" value="1"/>
</dbReference>
<dbReference type="NCBIfam" id="NF033724">
    <property type="entry name" value="P13_porin"/>
    <property type="match status" value="1"/>
</dbReference>